<comment type="caution">
    <text evidence="1">The sequence shown here is derived from an EMBL/GenBank/DDBJ whole genome shotgun (WGS) entry which is preliminary data.</text>
</comment>
<protein>
    <submittedName>
        <fullName evidence="1">Uncharacterized protein</fullName>
    </submittedName>
</protein>
<proteinExistence type="predicted"/>
<sequence length="345" mass="37249">MTAQLLDLAGCRCAVIASNAVADRMRTYLAPFVIARTDRQPDVTVTIACDSHAIDVARRLFTARQPISCRTAHPGNRYLVWTVDDHEILLPEWTYDHMIDTVPGSIAVTGDDCDIAAKIGTRVIRQLLMRGIENRCDGVDVHAGSVLAGDAGVLIGGKPGSGKTTMLTTLLERHAAPIAGDRTMVTANGRSWQATAVPLAWRFTPQGLAGSRPLAQALPRMTPARGPALVDGKVELTPEEVGQVFGRAPAPSAAIGHIVVVARTAEPAPALIDGWHLRRHLDFGREDALATDWLNLFPHNDEQSRANEGHWWAALASSVPVLALTWTDTAQLPELADTIWAWINS</sequence>
<reference evidence="1 2" key="1">
    <citation type="journal article" date="2014" name="Int. J. Syst. Evol. Microbiol.">
        <title>Nocardia vulneris sp. nov., isolated from wounds of human patients in North America.</title>
        <authorList>
            <person name="Lasker B.A."/>
            <person name="Bell M."/>
            <person name="Klenk H.P."/>
            <person name="Sproer C."/>
            <person name="Schumann C."/>
            <person name="Schumann P."/>
            <person name="Brown J.M."/>
        </authorList>
    </citation>
    <scope>NUCLEOTIDE SEQUENCE [LARGE SCALE GENOMIC DNA]</scope>
    <source>
        <strain evidence="1 2">W9851</strain>
    </source>
</reference>
<dbReference type="SUPFAM" id="SSF53795">
    <property type="entry name" value="PEP carboxykinase-like"/>
    <property type="match status" value="1"/>
</dbReference>
<name>A0ABR4Z8H9_9NOCA</name>
<accession>A0ABR4Z8H9</accession>
<dbReference type="RefSeq" id="WP_043677757.1">
    <property type="nucleotide sequence ID" value="NZ_BDCI01000048.1"/>
</dbReference>
<evidence type="ECO:0000313" key="2">
    <source>
        <dbReference type="Proteomes" id="UP000031364"/>
    </source>
</evidence>
<dbReference type="EMBL" id="JNFP01000046">
    <property type="protein sequence ID" value="KIA61367.1"/>
    <property type="molecule type" value="Genomic_DNA"/>
</dbReference>
<evidence type="ECO:0000313" key="1">
    <source>
        <dbReference type="EMBL" id="KIA61367.1"/>
    </source>
</evidence>
<dbReference type="Gene3D" id="3.40.50.300">
    <property type="entry name" value="P-loop containing nucleotide triphosphate hydrolases"/>
    <property type="match status" value="1"/>
</dbReference>
<organism evidence="1 2">
    <name type="scientific">Nocardia vulneris</name>
    <dbReference type="NCBI Taxonomy" id="1141657"/>
    <lineage>
        <taxon>Bacteria</taxon>
        <taxon>Bacillati</taxon>
        <taxon>Actinomycetota</taxon>
        <taxon>Actinomycetes</taxon>
        <taxon>Mycobacteriales</taxon>
        <taxon>Nocardiaceae</taxon>
        <taxon>Nocardia</taxon>
    </lineage>
</organism>
<dbReference type="Proteomes" id="UP000031364">
    <property type="component" value="Unassembled WGS sequence"/>
</dbReference>
<dbReference type="InterPro" id="IPR027417">
    <property type="entry name" value="P-loop_NTPase"/>
</dbReference>
<gene>
    <name evidence="1" type="ORF">FG87_31205</name>
</gene>
<keyword evidence="2" id="KW-1185">Reference proteome</keyword>